<sequence length="50" mass="5824">MCINSANEGICINEDRCCLYGLILICDSRLKHSRFLEHQFPKLIHHSITH</sequence>
<keyword evidence="2" id="KW-1185">Reference proteome</keyword>
<dbReference type="Proteomes" id="UP000215914">
    <property type="component" value="Unassembled WGS sequence"/>
</dbReference>
<organism evidence="1 2">
    <name type="scientific">Helianthus annuus</name>
    <name type="common">Common sunflower</name>
    <dbReference type="NCBI Taxonomy" id="4232"/>
    <lineage>
        <taxon>Eukaryota</taxon>
        <taxon>Viridiplantae</taxon>
        <taxon>Streptophyta</taxon>
        <taxon>Embryophyta</taxon>
        <taxon>Tracheophyta</taxon>
        <taxon>Spermatophyta</taxon>
        <taxon>Magnoliopsida</taxon>
        <taxon>eudicotyledons</taxon>
        <taxon>Gunneridae</taxon>
        <taxon>Pentapetalae</taxon>
        <taxon>asterids</taxon>
        <taxon>campanulids</taxon>
        <taxon>Asterales</taxon>
        <taxon>Asteraceae</taxon>
        <taxon>Asteroideae</taxon>
        <taxon>Heliantheae alliance</taxon>
        <taxon>Heliantheae</taxon>
        <taxon>Helianthus</taxon>
    </lineage>
</organism>
<reference evidence="1" key="2">
    <citation type="submission" date="2020-06" db="EMBL/GenBank/DDBJ databases">
        <title>Helianthus annuus Genome sequencing and assembly Release 2.</title>
        <authorList>
            <person name="Gouzy J."/>
            <person name="Langlade N."/>
            <person name="Munos S."/>
        </authorList>
    </citation>
    <scope>NUCLEOTIDE SEQUENCE</scope>
    <source>
        <tissue evidence="1">Leaves</tissue>
    </source>
</reference>
<evidence type="ECO:0000313" key="2">
    <source>
        <dbReference type="Proteomes" id="UP000215914"/>
    </source>
</evidence>
<gene>
    <name evidence="1" type="ORF">HanXRQr2_Chr17g0806121</name>
</gene>
<reference evidence="1" key="1">
    <citation type="journal article" date="2017" name="Nature">
        <title>The sunflower genome provides insights into oil metabolism, flowering and Asterid evolution.</title>
        <authorList>
            <person name="Badouin H."/>
            <person name="Gouzy J."/>
            <person name="Grassa C.J."/>
            <person name="Murat F."/>
            <person name="Staton S.E."/>
            <person name="Cottret L."/>
            <person name="Lelandais-Briere C."/>
            <person name="Owens G.L."/>
            <person name="Carrere S."/>
            <person name="Mayjonade B."/>
            <person name="Legrand L."/>
            <person name="Gill N."/>
            <person name="Kane N.C."/>
            <person name="Bowers J.E."/>
            <person name="Hubner S."/>
            <person name="Bellec A."/>
            <person name="Berard A."/>
            <person name="Berges H."/>
            <person name="Blanchet N."/>
            <person name="Boniface M.C."/>
            <person name="Brunel D."/>
            <person name="Catrice O."/>
            <person name="Chaidir N."/>
            <person name="Claudel C."/>
            <person name="Donnadieu C."/>
            <person name="Faraut T."/>
            <person name="Fievet G."/>
            <person name="Helmstetter N."/>
            <person name="King M."/>
            <person name="Knapp S.J."/>
            <person name="Lai Z."/>
            <person name="Le Paslier M.C."/>
            <person name="Lippi Y."/>
            <person name="Lorenzon L."/>
            <person name="Mandel J.R."/>
            <person name="Marage G."/>
            <person name="Marchand G."/>
            <person name="Marquand E."/>
            <person name="Bret-Mestries E."/>
            <person name="Morien E."/>
            <person name="Nambeesan S."/>
            <person name="Nguyen T."/>
            <person name="Pegot-Espagnet P."/>
            <person name="Pouilly N."/>
            <person name="Raftis F."/>
            <person name="Sallet E."/>
            <person name="Schiex T."/>
            <person name="Thomas J."/>
            <person name="Vandecasteele C."/>
            <person name="Vares D."/>
            <person name="Vear F."/>
            <person name="Vautrin S."/>
            <person name="Crespi M."/>
            <person name="Mangin B."/>
            <person name="Burke J.M."/>
            <person name="Salse J."/>
            <person name="Munos S."/>
            <person name="Vincourt P."/>
            <person name="Rieseberg L.H."/>
            <person name="Langlade N.B."/>
        </authorList>
    </citation>
    <scope>NUCLEOTIDE SEQUENCE</scope>
    <source>
        <tissue evidence="1">Leaves</tissue>
    </source>
</reference>
<dbReference type="AlphaFoldDB" id="A0A9K3DJE9"/>
<protein>
    <submittedName>
        <fullName evidence="1">Uncharacterized protein</fullName>
    </submittedName>
</protein>
<dbReference type="EMBL" id="MNCJ02000332">
    <property type="protein sequence ID" value="KAF5755733.1"/>
    <property type="molecule type" value="Genomic_DNA"/>
</dbReference>
<comment type="caution">
    <text evidence="1">The sequence shown here is derived from an EMBL/GenBank/DDBJ whole genome shotgun (WGS) entry which is preliminary data.</text>
</comment>
<evidence type="ECO:0000313" key="1">
    <source>
        <dbReference type="EMBL" id="KAF5755733.1"/>
    </source>
</evidence>
<dbReference type="Gramene" id="mRNA:HanXRQr2_Chr17g0806121">
    <property type="protein sequence ID" value="mRNA:HanXRQr2_Chr17g0806121"/>
    <property type="gene ID" value="HanXRQr2_Chr17g0806121"/>
</dbReference>
<proteinExistence type="predicted"/>
<name>A0A9K3DJE9_HELAN</name>
<accession>A0A9K3DJE9</accession>